<evidence type="ECO:0000256" key="1">
    <source>
        <dbReference type="ARBA" id="ARBA00006745"/>
    </source>
</evidence>
<keyword evidence="2 5" id="KW-0378">Hydrolase</keyword>
<dbReference type="OrthoDB" id="9782972at2"/>
<dbReference type="Gene3D" id="3.20.20.140">
    <property type="entry name" value="Metal-dependent hydrolases"/>
    <property type="match status" value="2"/>
</dbReference>
<dbReference type="InterPro" id="IPR032466">
    <property type="entry name" value="Metal_Hydrolase"/>
</dbReference>
<proteinExistence type="inferred from homology"/>
<dbReference type="InterPro" id="IPR006680">
    <property type="entry name" value="Amidohydro-rel"/>
</dbReference>
<dbReference type="SUPFAM" id="SSF51556">
    <property type="entry name" value="Metallo-dependent hydrolases"/>
    <property type="match status" value="1"/>
</dbReference>
<reference evidence="5" key="2">
    <citation type="submission" date="2019-07" db="EMBL/GenBank/DDBJ databases">
        <authorList>
            <person name="Whitman W."/>
            <person name="Huntemann M."/>
            <person name="Clum A."/>
            <person name="Pillay M."/>
            <person name="Palaniappan K."/>
            <person name="Varghese N."/>
            <person name="Mikhailova N."/>
            <person name="Stamatis D."/>
            <person name="Reddy T."/>
            <person name="Daum C."/>
            <person name="Shapiro N."/>
            <person name="Ivanova N."/>
            <person name="Kyrpides N."/>
            <person name="Woyke T."/>
        </authorList>
    </citation>
    <scope>NUCLEOTIDE SEQUENCE</scope>
    <source>
        <strain evidence="5">CGMCC 1.10685</strain>
    </source>
</reference>
<reference evidence="5 6" key="1">
    <citation type="journal article" date="2015" name="Stand. Genomic Sci.">
        <title>Genomic Encyclopedia of Bacterial and Archaeal Type Strains, Phase III: the genomes of soil and plant-associated and newly described type strains.</title>
        <authorList>
            <person name="Whitman W.B."/>
            <person name="Woyke T."/>
            <person name="Klenk H.P."/>
            <person name="Zhou Y."/>
            <person name="Lilburn T.G."/>
            <person name="Beck B.J."/>
            <person name="De Vos P."/>
            <person name="Vandamme P."/>
            <person name="Eisen J.A."/>
            <person name="Garrity G."/>
            <person name="Hugenholtz P."/>
            <person name="Kyrpides N.C."/>
        </authorList>
    </citation>
    <scope>NUCLEOTIDE SEQUENCE [LARGE SCALE GENOMIC DNA]</scope>
    <source>
        <strain evidence="5 6">CGMCC 1.10685</strain>
    </source>
</reference>
<dbReference type="InterPro" id="IPR050287">
    <property type="entry name" value="MTA/SAH_deaminase"/>
</dbReference>
<dbReference type="Proteomes" id="UP000437862">
    <property type="component" value="Chromosome"/>
</dbReference>
<name>A0A562Q0V3_9BURK</name>
<dbReference type="InterPro" id="IPR011059">
    <property type="entry name" value="Metal-dep_hydrolase_composite"/>
</dbReference>
<dbReference type="Pfam" id="PF01979">
    <property type="entry name" value="Amidohydro_1"/>
    <property type="match status" value="1"/>
</dbReference>
<dbReference type="PANTHER" id="PTHR43794:SF11">
    <property type="entry name" value="AMIDOHYDROLASE-RELATED DOMAIN-CONTAINING PROTEIN"/>
    <property type="match status" value="1"/>
</dbReference>
<comment type="similarity">
    <text evidence="1">Belongs to the metallo-dependent hydrolases superfamily. ATZ/TRZ family.</text>
</comment>
<dbReference type="PANTHER" id="PTHR43794">
    <property type="entry name" value="AMINOHYDROLASE SSNA-RELATED"/>
    <property type="match status" value="1"/>
</dbReference>
<evidence type="ECO:0000313" key="7">
    <source>
        <dbReference type="Proteomes" id="UP000437862"/>
    </source>
</evidence>
<sequence>MIRFNGLNNGSKNDSRQDQSGKLLLAGDIVTMNAERTVRRRGRVCIDGATIAAVLGPEDPLPAAFAQVEQIDTGGTIFPGLIDLHNHLTYNMLPLWNVPRKFTNRNQWRTEEPSYQTDVALPASILARHPDPDYTRAIIRFAECRSLFGGVTTGQGMSMSSSGGARKLFQGLVRNVEQPIEEGWAAAGGQTLDYHPDEIESKLVPALAQRVPFFYHLSEGTDREARQRFRDLRRPDRSWALGKGLICVHCVGLWKNDFDVLEQAAGMVWSPTSNLLLYGKTANVAAAKANGIPIALGVDWSPSGCKNLLGELKMAHAVSEKQGGVFSPEELVAMATAVPAAMLGWQRHVGTIARGRRADLLVLQGQHADPYMALIDARETSIRAILIDGRVRLGEAATLCSADEDSAETFAIGGKDYYIDLLEGSDDPMAGMTLTAAVEKLADGLHRLPALRDAKPDGAQRKRMPAPEWRLDLDMEMEEPAPRNRTMMAAGLRAAAAPAPLRSMKLEPLTAVDDPQFPERLLANPNLPGYIRKRLRQ</sequence>
<dbReference type="EMBL" id="CP046904">
    <property type="protein sequence ID" value="QGZ38157.1"/>
    <property type="molecule type" value="Genomic_DNA"/>
</dbReference>
<dbReference type="EMBL" id="VLKW01000002">
    <property type="protein sequence ID" value="TWI50321.1"/>
    <property type="molecule type" value="Genomic_DNA"/>
</dbReference>
<reference evidence="4 7" key="3">
    <citation type="submission" date="2019-12" db="EMBL/GenBank/DDBJ databases">
        <title>Draft Genome Sequences of Six Type Strains of the Genus Massilia.</title>
        <authorList>
            <person name="Miess H."/>
            <person name="Frediansyah A."/>
            <person name="Goeker M."/>
            <person name="Gross H."/>
        </authorList>
    </citation>
    <scope>NUCLEOTIDE SEQUENCE [LARGE SCALE GENOMIC DNA]</scope>
    <source>
        <strain evidence="4 7">DSM 26639</strain>
    </source>
</reference>
<dbReference type="Gene3D" id="2.30.40.10">
    <property type="entry name" value="Urease, subunit C, domain 1"/>
    <property type="match status" value="2"/>
</dbReference>
<dbReference type="SUPFAM" id="SSF51338">
    <property type="entry name" value="Composite domain of metallo-dependent hydrolases"/>
    <property type="match status" value="1"/>
</dbReference>
<gene>
    <name evidence="4" type="ORF">GO485_03240</name>
    <name evidence="5" type="ORF">IP92_01550</name>
</gene>
<evidence type="ECO:0000313" key="4">
    <source>
        <dbReference type="EMBL" id="QGZ38157.1"/>
    </source>
</evidence>
<evidence type="ECO:0000313" key="5">
    <source>
        <dbReference type="EMBL" id="TWI50321.1"/>
    </source>
</evidence>
<evidence type="ECO:0000313" key="6">
    <source>
        <dbReference type="Proteomes" id="UP000315112"/>
    </source>
</evidence>
<protein>
    <submittedName>
        <fullName evidence="4">Amidohydrolase family protein</fullName>
    </submittedName>
    <submittedName>
        <fullName evidence="5">Cytosine/adenosine deaminase-related metal-dependent hydrolase</fullName>
    </submittedName>
</protein>
<feature type="domain" description="Amidohydrolase-related" evidence="3">
    <location>
        <begin position="240"/>
        <end position="389"/>
    </location>
</feature>
<dbReference type="AlphaFoldDB" id="A0A562Q0V3"/>
<keyword evidence="7" id="KW-1185">Reference proteome</keyword>
<dbReference type="Proteomes" id="UP000315112">
    <property type="component" value="Unassembled WGS sequence"/>
</dbReference>
<dbReference type="RefSeq" id="WP_145873935.1">
    <property type="nucleotide sequence ID" value="NZ_CP046904.1"/>
</dbReference>
<accession>A0A562Q0V3</accession>
<dbReference type="GO" id="GO:0016810">
    <property type="term" value="F:hydrolase activity, acting on carbon-nitrogen (but not peptide) bonds"/>
    <property type="evidence" value="ECO:0007669"/>
    <property type="project" value="InterPro"/>
</dbReference>
<evidence type="ECO:0000256" key="2">
    <source>
        <dbReference type="ARBA" id="ARBA00022801"/>
    </source>
</evidence>
<evidence type="ECO:0000259" key="3">
    <source>
        <dbReference type="Pfam" id="PF01979"/>
    </source>
</evidence>
<organism evidence="5 6">
    <name type="scientific">Pseudoduganella flava</name>
    <dbReference type="NCBI Taxonomy" id="871742"/>
    <lineage>
        <taxon>Bacteria</taxon>
        <taxon>Pseudomonadati</taxon>
        <taxon>Pseudomonadota</taxon>
        <taxon>Betaproteobacteria</taxon>
        <taxon>Burkholderiales</taxon>
        <taxon>Oxalobacteraceae</taxon>
        <taxon>Telluria group</taxon>
        <taxon>Pseudoduganella</taxon>
    </lineage>
</organism>